<comment type="similarity">
    <text evidence="1 2">Belongs to the anti-sigma-factor antagonist family.</text>
</comment>
<dbReference type="KEGG" id="parq:DSM112329_01158"/>
<name>A0AAU7ARR4_9ACTN</name>
<dbReference type="NCBIfam" id="TIGR00377">
    <property type="entry name" value="ant_ant_sig"/>
    <property type="match status" value="1"/>
</dbReference>
<dbReference type="PANTHER" id="PTHR33495:SF2">
    <property type="entry name" value="ANTI-SIGMA FACTOR ANTAGONIST TM_1081-RELATED"/>
    <property type="match status" value="1"/>
</dbReference>
<feature type="domain" description="STAS" evidence="3">
    <location>
        <begin position="6"/>
        <end position="106"/>
    </location>
</feature>
<accession>A0AAU7ARR4</accession>
<dbReference type="PROSITE" id="PS50801">
    <property type="entry name" value="STAS"/>
    <property type="match status" value="1"/>
</dbReference>
<dbReference type="SUPFAM" id="SSF52091">
    <property type="entry name" value="SpoIIaa-like"/>
    <property type="match status" value="1"/>
</dbReference>
<gene>
    <name evidence="4" type="primary">rsbV_1</name>
    <name evidence="4" type="ORF">DSM112329_01158</name>
</gene>
<sequence length="106" mass="11833">MRSPRFRIETREGQRAFVVAVHGELDLAALPELQEVLDVAERSDVPEIVVDLGGLTFVDSSGVNALIQLHQRIALSDQRLTILHGHPRIWRVFELAGLTTTLPFLP</sequence>
<dbReference type="CDD" id="cd07043">
    <property type="entry name" value="STAS_anti-anti-sigma_factors"/>
    <property type="match status" value="1"/>
</dbReference>
<dbReference type="Gene3D" id="3.30.750.24">
    <property type="entry name" value="STAS domain"/>
    <property type="match status" value="1"/>
</dbReference>
<evidence type="ECO:0000259" key="3">
    <source>
        <dbReference type="PROSITE" id="PS50801"/>
    </source>
</evidence>
<proteinExistence type="inferred from homology"/>
<organism evidence="4">
    <name type="scientific">Paraconexibacter sp. AEG42_29</name>
    <dbReference type="NCBI Taxonomy" id="2997339"/>
    <lineage>
        <taxon>Bacteria</taxon>
        <taxon>Bacillati</taxon>
        <taxon>Actinomycetota</taxon>
        <taxon>Thermoleophilia</taxon>
        <taxon>Solirubrobacterales</taxon>
        <taxon>Paraconexibacteraceae</taxon>
        <taxon>Paraconexibacter</taxon>
    </lineage>
</organism>
<dbReference type="EMBL" id="CP114014">
    <property type="protein sequence ID" value="XAY04325.1"/>
    <property type="molecule type" value="Genomic_DNA"/>
</dbReference>
<dbReference type="InterPro" id="IPR036513">
    <property type="entry name" value="STAS_dom_sf"/>
</dbReference>
<dbReference type="InterPro" id="IPR003658">
    <property type="entry name" value="Anti-sigma_ant"/>
</dbReference>
<protein>
    <recommendedName>
        <fullName evidence="2">Anti-sigma factor antagonist</fullName>
    </recommendedName>
</protein>
<evidence type="ECO:0000256" key="2">
    <source>
        <dbReference type="RuleBase" id="RU003749"/>
    </source>
</evidence>
<evidence type="ECO:0000256" key="1">
    <source>
        <dbReference type="ARBA" id="ARBA00009013"/>
    </source>
</evidence>
<dbReference type="PANTHER" id="PTHR33495">
    <property type="entry name" value="ANTI-SIGMA FACTOR ANTAGONIST TM_1081-RELATED-RELATED"/>
    <property type="match status" value="1"/>
</dbReference>
<evidence type="ECO:0000313" key="4">
    <source>
        <dbReference type="EMBL" id="XAY04325.1"/>
    </source>
</evidence>
<dbReference type="GO" id="GO:0043856">
    <property type="term" value="F:anti-sigma factor antagonist activity"/>
    <property type="evidence" value="ECO:0007669"/>
    <property type="project" value="InterPro"/>
</dbReference>
<dbReference type="RefSeq" id="WP_354700866.1">
    <property type="nucleotide sequence ID" value="NZ_CP114014.1"/>
</dbReference>
<dbReference type="AlphaFoldDB" id="A0AAU7ARR4"/>
<dbReference type="InterPro" id="IPR002645">
    <property type="entry name" value="STAS_dom"/>
</dbReference>
<dbReference type="Pfam" id="PF01740">
    <property type="entry name" value="STAS"/>
    <property type="match status" value="1"/>
</dbReference>
<reference evidence="4" key="1">
    <citation type="submission" date="2022-12" db="EMBL/GenBank/DDBJ databases">
        <title>Paraconexibacter alkalitolerans sp. nov. and Baekduia alba sp. nov., isolated from soil and emended description of the genera Paraconexibacter (Chun et al., 2020) and Baekduia (An et al., 2020).</title>
        <authorList>
            <person name="Vieira S."/>
            <person name="Huber K.J."/>
            <person name="Geppert A."/>
            <person name="Wolf J."/>
            <person name="Neumann-Schaal M."/>
            <person name="Muesken M."/>
            <person name="Overmann J."/>
        </authorList>
    </citation>
    <scope>NUCLEOTIDE SEQUENCE</scope>
    <source>
        <strain evidence="4">AEG42_29</strain>
    </source>
</reference>